<dbReference type="Pfam" id="PF01553">
    <property type="entry name" value="Acyltransferase"/>
    <property type="match status" value="1"/>
</dbReference>
<feature type="domain" description="Phospholipid/glycerol acyltransferase" evidence="2">
    <location>
        <begin position="62"/>
        <end position="179"/>
    </location>
</feature>
<evidence type="ECO:0000256" key="1">
    <source>
        <dbReference type="SAM" id="Phobius"/>
    </source>
</evidence>
<evidence type="ECO:0000313" key="3">
    <source>
        <dbReference type="EMBL" id="CAE0447446.1"/>
    </source>
</evidence>
<dbReference type="GO" id="GO:0016746">
    <property type="term" value="F:acyltransferase activity"/>
    <property type="evidence" value="ECO:0007669"/>
    <property type="project" value="InterPro"/>
</dbReference>
<name>A0A7S3PR68_9STRA</name>
<accession>A0A7S3PR68</accession>
<gene>
    <name evidence="3" type="ORF">ASTO00021_LOCUS17418</name>
</gene>
<keyword evidence="1" id="KW-1133">Transmembrane helix</keyword>
<feature type="transmembrane region" description="Helical" evidence="1">
    <location>
        <begin position="261"/>
        <end position="277"/>
    </location>
</feature>
<reference evidence="3" key="1">
    <citation type="submission" date="2021-01" db="EMBL/GenBank/DDBJ databases">
        <authorList>
            <person name="Corre E."/>
            <person name="Pelletier E."/>
            <person name="Niang G."/>
            <person name="Scheremetjew M."/>
            <person name="Finn R."/>
            <person name="Kale V."/>
            <person name="Holt S."/>
            <person name="Cochrane G."/>
            <person name="Meng A."/>
            <person name="Brown T."/>
            <person name="Cohen L."/>
        </authorList>
    </citation>
    <scope>NUCLEOTIDE SEQUENCE</scope>
    <source>
        <strain evidence="3">GSBS06</strain>
    </source>
</reference>
<proteinExistence type="predicted"/>
<keyword evidence="1" id="KW-0812">Transmembrane</keyword>
<keyword evidence="1" id="KW-0472">Membrane</keyword>
<dbReference type="InterPro" id="IPR002123">
    <property type="entry name" value="Plipid/glycerol_acylTrfase"/>
</dbReference>
<dbReference type="SUPFAM" id="SSF69593">
    <property type="entry name" value="Glycerol-3-phosphate (1)-acyltransferase"/>
    <property type="match status" value="1"/>
</dbReference>
<feature type="transmembrane region" description="Helical" evidence="1">
    <location>
        <begin position="12"/>
        <end position="28"/>
    </location>
</feature>
<dbReference type="SMART" id="SM00563">
    <property type="entry name" value="PlsC"/>
    <property type="match status" value="1"/>
</dbReference>
<organism evidence="3">
    <name type="scientific">Aplanochytrium stocchinoi</name>
    <dbReference type="NCBI Taxonomy" id="215587"/>
    <lineage>
        <taxon>Eukaryota</taxon>
        <taxon>Sar</taxon>
        <taxon>Stramenopiles</taxon>
        <taxon>Bigyra</taxon>
        <taxon>Labyrinthulomycetes</taxon>
        <taxon>Thraustochytrida</taxon>
        <taxon>Thraustochytriidae</taxon>
        <taxon>Aplanochytrium</taxon>
    </lineage>
</organism>
<dbReference type="EMBL" id="HBIN01022673">
    <property type="protein sequence ID" value="CAE0447446.1"/>
    <property type="molecule type" value="Transcribed_RNA"/>
</dbReference>
<dbReference type="AlphaFoldDB" id="A0A7S3PR68"/>
<sequence length="287" mass="33221">MKNPLPFLAMHFYVQCMVAPAFTMYTLISGKTSAYHLVQHLCEVLNVQFVKTKDSAKLESGSVFLCNHRSWADFFVDQTICGGGAYLSRMMVWIGTPVTSLWAWLSHSTWFFNRKPGIDRSAFGKWINSQFDERPHPGLIAYPEGTRNQKDEPLKLKSGVLQYAYEFNRPVQCVITTNKDTVVNEKAAKLNRNVICVTHISKPLYPKDFADSKEFVVSARELFVKTWETAYNTKPEHGDLYSPPYGLKEPQYDEVPIKRRLWILRMIIIFAFIYYMYQKRKVSLVSV</sequence>
<evidence type="ECO:0000259" key="2">
    <source>
        <dbReference type="SMART" id="SM00563"/>
    </source>
</evidence>
<protein>
    <recommendedName>
        <fullName evidence="2">Phospholipid/glycerol acyltransferase domain-containing protein</fullName>
    </recommendedName>
</protein>